<reference evidence="1" key="1">
    <citation type="submission" date="2019-03" db="EMBL/GenBank/DDBJ databases">
        <title>Lake Tanganyika Metagenome-Assembled Genomes (MAGs).</title>
        <authorList>
            <person name="Tran P."/>
        </authorList>
    </citation>
    <scope>NUCLEOTIDE SEQUENCE</scope>
    <source>
        <strain evidence="1">M_DeepCast_50m_m2_156</strain>
    </source>
</reference>
<dbReference type="PANTHER" id="PTHR42685">
    <property type="entry name" value="GERANYLGERANYL DIPHOSPHATE REDUCTASE"/>
    <property type="match status" value="1"/>
</dbReference>
<accession>A0A8T4C652</accession>
<name>A0A8T4C652_9ARCH</name>
<proteinExistence type="predicted"/>
<evidence type="ECO:0000313" key="2">
    <source>
        <dbReference type="Proteomes" id="UP000774699"/>
    </source>
</evidence>
<protein>
    <submittedName>
        <fullName evidence="1">NAD(P)/FAD-dependent oxidoreductase</fullName>
    </submittedName>
</protein>
<comment type="caution">
    <text evidence="1">The sequence shown here is derived from an EMBL/GenBank/DDBJ whole genome shotgun (WGS) entry which is preliminary data.</text>
</comment>
<sequence length="362" mass="40440">MPKVINIAGAGLGGLTAAVLLSEKFDVHVYEKNGNIGKPGGDDIEAVRNYGMGYDQIKFLHDNGIILKHTKPITKIVKYAPSGKSMTVHSENGPLFHAFMRGPNKLSVESQLFEQAKERGVKFSFNTRKNYNEVDIVATGSVYRNVWVYGSYIKGVDVDPQKILFFMDNDYSPHGYLYLIPYGPNEVTIAAGTDDFSCPLPRLLKSFIEKNEVISNLLKGASVDHNIAGFAYYNVPESAEVNNVKFVGGAAGFLDASRGFGAKYALESGIFAARAILENISYDALWKSAFEKELIDSFNRRLLHEKFSNSDYEKLLHGDEVSVSRYNKMPIPFRDSFEKLRNSMALTESRKKYSLEKLFSTT</sequence>
<dbReference type="InterPro" id="IPR036188">
    <property type="entry name" value="FAD/NAD-bd_sf"/>
</dbReference>
<dbReference type="EMBL" id="VGJJ01000006">
    <property type="protein sequence ID" value="MBM3281986.1"/>
    <property type="molecule type" value="Genomic_DNA"/>
</dbReference>
<dbReference type="PANTHER" id="PTHR42685:SF18">
    <property type="entry name" value="DIGERANYLGERANYLGLYCEROPHOSPHOLIPID REDUCTASE"/>
    <property type="match status" value="1"/>
</dbReference>
<dbReference type="SUPFAM" id="SSF51905">
    <property type="entry name" value="FAD/NAD(P)-binding domain"/>
    <property type="match status" value="1"/>
</dbReference>
<evidence type="ECO:0000313" key="1">
    <source>
        <dbReference type="EMBL" id="MBM3281986.1"/>
    </source>
</evidence>
<dbReference type="Proteomes" id="UP000774699">
    <property type="component" value="Unassembled WGS sequence"/>
</dbReference>
<dbReference type="Pfam" id="PF13450">
    <property type="entry name" value="NAD_binding_8"/>
    <property type="match status" value="1"/>
</dbReference>
<gene>
    <name evidence="1" type="ORF">FJY86_01425</name>
</gene>
<organism evidence="1 2">
    <name type="scientific">Candidatus Iainarchaeum sp</name>
    <dbReference type="NCBI Taxonomy" id="3101447"/>
    <lineage>
        <taxon>Archaea</taxon>
        <taxon>Candidatus Iainarchaeota</taxon>
        <taxon>Candidatus Iainarchaeia</taxon>
        <taxon>Candidatus Iainarchaeales</taxon>
        <taxon>Candidatus Iainarchaeaceae</taxon>
        <taxon>Candidatus Iainarchaeum</taxon>
    </lineage>
</organism>
<dbReference type="AlphaFoldDB" id="A0A8T4C652"/>
<dbReference type="InterPro" id="IPR050407">
    <property type="entry name" value="Geranylgeranyl_reductase"/>
</dbReference>
<dbReference type="Gene3D" id="3.50.50.60">
    <property type="entry name" value="FAD/NAD(P)-binding domain"/>
    <property type="match status" value="2"/>
</dbReference>